<dbReference type="InterPro" id="IPR036259">
    <property type="entry name" value="MFS_trans_sf"/>
</dbReference>
<dbReference type="Proteomes" id="UP000626026">
    <property type="component" value="Unassembled WGS sequence"/>
</dbReference>
<dbReference type="EMBL" id="JACTVA010000011">
    <property type="protein sequence ID" value="MBC9206953.1"/>
    <property type="molecule type" value="Genomic_DNA"/>
</dbReference>
<gene>
    <name evidence="5" type="ORF">IBL26_08920</name>
</gene>
<evidence type="ECO:0000313" key="5">
    <source>
        <dbReference type="EMBL" id="MBC9206953.1"/>
    </source>
</evidence>
<evidence type="ECO:0000256" key="4">
    <source>
        <dbReference type="SAM" id="Phobius"/>
    </source>
</evidence>
<dbReference type="Gene3D" id="1.20.1250.20">
    <property type="entry name" value="MFS general substrate transporter like domains"/>
    <property type="match status" value="1"/>
</dbReference>
<sequence>MMRNAFFGWHVVGAAFVIAVFAWGIGFYGPPIFLKTLHATRGWPVSLVSAAITAHFLLGAVVVANLAALHRRFGLARVTQAGAVLTALGLLGWAFASQPWQLFLATPFSATGWALTSGAALNAMVSPWFHRRRPAALGMAFNGASLGGVVFSPLWVALIAALGFGGAALLVAAIVTVAVWLLAARYLRQTPALLGLAPDGEAAPSPSNPARPAAAAAAAHPLASPWRDRRFLTLAGAATLGLFAQIGLVAHLFSLLAPRLGEAGAGLTMGAATACAIAGRSIVARLMPPGTDRRSVAAANVGLQAAGSLVLLFAGPSVPMLLLGCGLFGLGLGNVTSLPPLIAQAEFRPADVGRVVALVTAISQAGYAFAPAAFGLLREPFLATLMPGPGPAPLVFLAAFVTQVAAACVVLAGRRVRGRVLVAPG</sequence>
<feature type="transmembrane region" description="Helical" evidence="4">
    <location>
        <begin position="355"/>
        <end position="374"/>
    </location>
</feature>
<evidence type="ECO:0000256" key="3">
    <source>
        <dbReference type="ARBA" id="ARBA00023136"/>
    </source>
</evidence>
<dbReference type="Pfam" id="PF07690">
    <property type="entry name" value="MFS_1"/>
    <property type="match status" value="1"/>
</dbReference>
<keyword evidence="1 4" id="KW-0812">Transmembrane</keyword>
<feature type="transmembrane region" description="Helical" evidence="4">
    <location>
        <begin position="394"/>
        <end position="412"/>
    </location>
</feature>
<feature type="transmembrane region" description="Helical" evidence="4">
    <location>
        <begin position="102"/>
        <end position="123"/>
    </location>
</feature>
<evidence type="ECO:0000256" key="2">
    <source>
        <dbReference type="ARBA" id="ARBA00022989"/>
    </source>
</evidence>
<evidence type="ECO:0000256" key="1">
    <source>
        <dbReference type="ARBA" id="ARBA00022692"/>
    </source>
</evidence>
<dbReference type="SUPFAM" id="SSF103473">
    <property type="entry name" value="MFS general substrate transporter"/>
    <property type="match status" value="1"/>
</dbReference>
<protein>
    <submittedName>
        <fullName evidence="5">MFS transporter</fullName>
    </submittedName>
</protein>
<dbReference type="InterPro" id="IPR011701">
    <property type="entry name" value="MFS"/>
</dbReference>
<evidence type="ECO:0000313" key="6">
    <source>
        <dbReference type="Proteomes" id="UP000626026"/>
    </source>
</evidence>
<feature type="transmembrane region" description="Helical" evidence="4">
    <location>
        <begin position="75"/>
        <end position="96"/>
    </location>
</feature>
<feature type="transmembrane region" description="Helical" evidence="4">
    <location>
        <begin position="135"/>
        <end position="156"/>
    </location>
</feature>
<feature type="transmembrane region" description="Helical" evidence="4">
    <location>
        <begin position="48"/>
        <end position="68"/>
    </location>
</feature>
<name>A0ABR7RKU8_9PROT</name>
<dbReference type="PANTHER" id="PTHR11360">
    <property type="entry name" value="MONOCARBOXYLATE TRANSPORTER"/>
    <property type="match status" value="1"/>
</dbReference>
<feature type="transmembrane region" description="Helical" evidence="4">
    <location>
        <begin position="231"/>
        <end position="257"/>
    </location>
</feature>
<feature type="transmembrane region" description="Helical" evidence="4">
    <location>
        <begin position="263"/>
        <end position="283"/>
    </location>
</feature>
<proteinExistence type="predicted"/>
<comment type="caution">
    <text evidence="5">The sequence shown here is derived from an EMBL/GenBank/DDBJ whole genome shotgun (WGS) entry which is preliminary data.</text>
</comment>
<dbReference type="InterPro" id="IPR050327">
    <property type="entry name" value="Proton-linked_MCT"/>
</dbReference>
<keyword evidence="3 4" id="KW-0472">Membrane</keyword>
<feature type="transmembrane region" description="Helical" evidence="4">
    <location>
        <begin position="295"/>
        <end position="314"/>
    </location>
</feature>
<dbReference type="PANTHER" id="PTHR11360:SF290">
    <property type="entry name" value="MONOCARBOXYLATE MFS PERMEASE"/>
    <property type="match status" value="1"/>
</dbReference>
<dbReference type="RefSeq" id="WP_187784122.1">
    <property type="nucleotide sequence ID" value="NZ_JACTVA010000011.1"/>
</dbReference>
<feature type="transmembrane region" description="Helical" evidence="4">
    <location>
        <begin position="7"/>
        <end position="28"/>
    </location>
</feature>
<keyword evidence="2 4" id="KW-1133">Transmembrane helix</keyword>
<feature type="transmembrane region" description="Helical" evidence="4">
    <location>
        <begin position="320"/>
        <end position="343"/>
    </location>
</feature>
<reference evidence="5 6" key="1">
    <citation type="journal article" date="2013" name="Int. J. Syst. Evol. Microbiol.">
        <title>Roseomonas aerophila sp. nov., isolated from air.</title>
        <authorList>
            <person name="Kim S.J."/>
            <person name="Weon H.Y."/>
            <person name="Ahn J.H."/>
            <person name="Hong S.B."/>
            <person name="Seok S.J."/>
            <person name="Whang K.S."/>
            <person name="Kwon S.W."/>
        </authorList>
    </citation>
    <scope>NUCLEOTIDE SEQUENCE [LARGE SCALE GENOMIC DNA]</scope>
    <source>
        <strain evidence="5 6">NBRC 108923</strain>
    </source>
</reference>
<keyword evidence="6" id="KW-1185">Reference proteome</keyword>
<organism evidence="5 6">
    <name type="scientific">Teichococcus aerophilus</name>
    <dbReference type="NCBI Taxonomy" id="1224513"/>
    <lineage>
        <taxon>Bacteria</taxon>
        <taxon>Pseudomonadati</taxon>
        <taxon>Pseudomonadota</taxon>
        <taxon>Alphaproteobacteria</taxon>
        <taxon>Acetobacterales</taxon>
        <taxon>Roseomonadaceae</taxon>
        <taxon>Roseomonas</taxon>
    </lineage>
</organism>
<accession>A0ABR7RKU8</accession>
<feature type="transmembrane region" description="Helical" evidence="4">
    <location>
        <begin position="162"/>
        <end position="183"/>
    </location>
</feature>